<evidence type="ECO:0000256" key="1">
    <source>
        <dbReference type="ARBA" id="ARBA00038349"/>
    </source>
</evidence>
<evidence type="ECO:0000313" key="3">
    <source>
        <dbReference type="EMBL" id="VDP26706.1"/>
    </source>
</evidence>
<sequence>MDRINKNRRQDLILQTLRNDLINLNKLKHPRFIQLIYDIEETNEYFTFITEPVIGSLADMYINDQDSSFCELEIIFGIYQITDALRYLHSTQELMHCNINTASILLVNKSIWKLGGLNFLEKIVDTTKITPKFTGCSVKLPVFAQPDLDFIAPEAQMYNSMSPLADMFSLGMVVCAIHNQGHSLIDSEQNPNVYVKQLPEIPNNFEKICERLPRTLLEPVRKMISKDVRERPTSQLFALLKVFNEPVVLSYEGLLTLNDKSLNQKKEFFGRLPKVIPLFEPNVRYKYILPLILQWLYESNELIPYILPSFLTMIKVAESDDYDKYLKSHLHKILTETKSLQWLALESRTRISSYLGPVSWISELMFTLGLELSTVRFKRHRTSMVILDLSDFFINHISQDDIGNLLLPEIFVCLEPGTPKSLETVQNAISVLSNYLNNTQIVQSILPQLKEIYNRKTSNPKIRIACLECLGKLLKKLTLPTLCDDVLPFVSSIRTIDRELVLAVVALNRRLISDRNNEISYTYIAGMLLPSMVNFLALKTLTISDFRTVINLTRTMLDLIDRQRSVELRSQTGSKSVGGSCSDMSSSFGAPRNLPLIAMQRPTIDSELLYVDMDDSKLSRSSLDYRRSSGSEVTGTSRWSRNSLLIQRLQASKHRSESLLFNTKHRNSIGDHRFWNESASNPNFNYHGHSSTNSRIGPSPFYNSSPTCDDLYKMRRYSGNILTRSTDNQVNVYKQLDDLDFADDLALLSHTHEQMQIKTASVEAVSASVGLSIHKGKTNPITLDGETLEDVESFTYLGSIIDEQGGSDADAVLLYGAETWRTTTTTIKKVQVFINSSLRKILNIHWPDTISNSLLWERTNQLPAEEEIRKRRWKWIGHTLRKSSNCITRQVLTWNSEGKRKRGRPKNTLRRIIEADMKRMNRNWKELERIAQDRVGWRILDNLGSLNVPRYNNGFLDPRRHSYGFTPSTSTKSLITVNVCEGPFVTPLSHRGSIRRNSGWSCGQFSTSQVNLTISLIYQYDLFFIISINIQESFVKYLLKRRRFLSKL</sequence>
<organism evidence="3 4">
    <name type="scientific">Schistosoma margrebowiei</name>
    <dbReference type="NCBI Taxonomy" id="48269"/>
    <lineage>
        <taxon>Eukaryota</taxon>
        <taxon>Metazoa</taxon>
        <taxon>Spiralia</taxon>
        <taxon>Lophotrochozoa</taxon>
        <taxon>Platyhelminthes</taxon>
        <taxon>Trematoda</taxon>
        <taxon>Digenea</taxon>
        <taxon>Strigeidida</taxon>
        <taxon>Schistosomatoidea</taxon>
        <taxon>Schistosomatidae</taxon>
        <taxon>Schistosoma</taxon>
    </lineage>
</organism>
<dbReference type="InterPro" id="IPR011009">
    <property type="entry name" value="Kinase-like_dom_sf"/>
</dbReference>
<evidence type="ECO:0000313" key="4">
    <source>
        <dbReference type="Proteomes" id="UP000277204"/>
    </source>
</evidence>
<dbReference type="GO" id="GO:0004672">
    <property type="term" value="F:protein kinase activity"/>
    <property type="evidence" value="ECO:0007669"/>
    <property type="project" value="InterPro"/>
</dbReference>
<proteinExistence type="inferred from homology"/>
<gene>
    <name evidence="3" type="ORF">SMRZ_LOCUS18165</name>
</gene>
<name>A0A3P8G6R5_9TREM</name>
<keyword evidence="4" id="KW-1185">Reference proteome</keyword>
<dbReference type="InterPro" id="IPR016024">
    <property type="entry name" value="ARM-type_fold"/>
</dbReference>
<dbReference type="PANTHER" id="PTHR12984">
    <property type="entry name" value="SCY1-RELATED S/T PROTEIN KINASE-LIKE"/>
    <property type="match status" value="1"/>
</dbReference>
<dbReference type="Pfam" id="PF00069">
    <property type="entry name" value="Pkinase"/>
    <property type="match status" value="1"/>
</dbReference>
<dbReference type="PROSITE" id="PS50011">
    <property type="entry name" value="PROTEIN_KINASE_DOM"/>
    <property type="match status" value="1"/>
</dbReference>
<dbReference type="SUPFAM" id="SSF48371">
    <property type="entry name" value="ARM repeat"/>
    <property type="match status" value="1"/>
</dbReference>
<dbReference type="InterPro" id="IPR011989">
    <property type="entry name" value="ARM-like"/>
</dbReference>
<dbReference type="SUPFAM" id="SSF56112">
    <property type="entry name" value="Protein kinase-like (PK-like)"/>
    <property type="match status" value="1"/>
</dbReference>
<dbReference type="Gene3D" id="1.25.10.10">
    <property type="entry name" value="Leucine-rich Repeat Variant"/>
    <property type="match status" value="1"/>
</dbReference>
<evidence type="ECO:0000259" key="2">
    <source>
        <dbReference type="PROSITE" id="PS50011"/>
    </source>
</evidence>
<dbReference type="EMBL" id="UZAI01017566">
    <property type="protein sequence ID" value="VDP26706.1"/>
    <property type="molecule type" value="Genomic_DNA"/>
</dbReference>
<comment type="similarity">
    <text evidence="1">Belongs to the protein kinase superfamily.</text>
</comment>
<dbReference type="SMART" id="SM00220">
    <property type="entry name" value="S_TKc"/>
    <property type="match status" value="1"/>
</dbReference>
<dbReference type="Gene3D" id="1.10.510.10">
    <property type="entry name" value="Transferase(Phosphotransferase) domain 1"/>
    <property type="match status" value="1"/>
</dbReference>
<dbReference type="AlphaFoldDB" id="A0A3P8G6R5"/>
<protein>
    <recommendedName>
        <fullName evidence="2">Protein kinase domain-containing protein</fullName>
    </recommendedName>
</protein>
<accession>A0A3P8G6R5</accession>
<dbReference type="GO" id="GO:0005524">
    <property type="term" value="F:ATP binding"/>
    <property type="evidence" value="ECO:0007669"/>
    <property type="project" value="InterPro"/>
</dbReference>
<dbReference type="InterPro" id="IPR051177">
    <property type="entry name" value="CIK-Related_Protein"/>
</dbReference>
<dbReference type="InterPro" id="IPR000719">
    <property type="entry name" value="Prot_kinase_dom"/>
</dbReference>
<dbReference type="PANTHER" id="PTHR12984:SF16">
    <property type="entry name" value="BLACK MATCH, ISOFORM H"/>
    <property type="match status" value="1"/>
</dbReference>
<dbReference type="Proteomes" id="UP000277204">
    <property type="component" value="Unassembled WGS sequence"/>
</dbReference>
<reference evidence="3 4" key="1">
    <citation type="submission" date="2018-11" db="EMBL/GenBank/DDBJ databases">
        <authorList>
            <consortium name="Pathogen Informatics"/>
        </authorList>
    </citation>
    <scope>NUCLEOTIDE SEQUENCE [LARGE SCALE GENOMIC DNA]</scope>
    <source>
        <strain evidence="3 4">Zambia</strain>
    </source>
</reference>
<feature type="domain" description="Protein kinase" evidence="2">
    <location>
        <begin position="1"/>
        <end position="248"/>
    </location>
</feature>